<evidence type="ECO:0000313" key="6">
    <source>
        <dbReference type="EMBL" id="ACU40159.1"/>
    </source>
</evidence>
<dbReference type="GO" id="GO:0003677">
    <property type="term" value="F:DNA binding"/>
    <property type="evidence" value="ECO:0007669"/>
    <property type="project" value="UniProtKB-KW"/>
</dbReference>
<dbReference type="InterPro" id="IPR000524">
    <property type="entry name" value="Tscrpt_reg_HTH_GntR"/>
</dbReference>
<dbReference type="GO" id="GO:0045892">
    <property type="term" value="P:negative regulation of DNA-templated transcription"/>
    <property type="evidence" value="ECO:0007669"/>
    <property type="project" value="TreeGrafter"/>
</dbReference>
<dbReference type="PANTHER" id="PTHR44846:SF17">
    <property type="entry name" value="GNTR-FAMILY TRANSCRIPTIONAL REGULATOR"/>
    <property type="match status" value="1"/>
</dbReference>
<dbReference type="InterPro" id="IPR036388">
    <property type="entry name" value="WH-like_DNA-bd_sf"/>
</dbReference>
<keyword evidence="2" id="KW-0238">DNA-binding</keyword>
<dbReference type="eggNOG" id="COG2188">
    <property type="taxonomic scope" value="Bacteria"/>
</dbReference>
<keyword evidence="4" id="KW-0175">Coiled coil</keyword>
<keyword evidence="3" id="KW-0804">Transcription</keyword>
<dbReference type="PROSITE" id="PS50949">
    <property type="entry name" value="HTH_GNTR"/>
    <property type="match status" value="1"/>
</dbReference>
<gene>
    <name evidence="6" type="ordered locus">Amir_6358</name>
</gene>
<dbReference type="CDD" id="cd07377">
    <property type="entry name" value="WHTH_GntR"/>
    <property type="match status" value="1"/>
</dbReference>
<proteinExistence type="predicted"/>
<dbReference type="SMART" id="SM00345">
    <property type="entry name" value="HTH_GNTR"/>
    <property type="match status" value="1"/>
</dbReference>
<accession>C6WJ83</accession>
<evidence type="ECO:0000256" key="2">
    <source>
        <dbReference type="ARBA" id="ARBA00023125"/>
    </source>
</evidence>
<feature type="coiled-coil region" evidence="4">
    <location>
        <begin position="94"/>
        <end position="121"/>
    </location>
</feature>
<evidence type="ECO:0000259" key="5">
    <source>
        <dbReference type="PROSITE" id="PS50949"/>
    </source>
</evidence>
<dbReference type="InterPro" id="IPR050679">
    <property type="entry name" value="Bact_HTH_transcr_reg"/>
</dbReference>
<dbReference type="InterPro" id="IPR036390">
    <property type="entry name" value="WH_DNA-bd_sf"/>
</dbReference>
<name>C6WJ83_ACTMD</name>
<dbReference type="AlphaFoldDB" id="C6WJ83"/>
<dbReference type="PANTHER" id="PTHR44846">
    <property type="entry name" value="MANNOSYL-D-GLYCERATE TRANSPORT/METABOLISM SYSTEM REPRESSOR MNGR-RELATED"/>
    <property type="match status" value="1"/>
</dbReference>
<dbReference type="Gene3D" id="1.10.10.10">
    <property type="entry name" value="Winged helix-like DNA-binding domain superfamily/Winged helix DNA-binding domain"/>
    <property type="match status" value="1"/>
</dbReference>
<dbReference type="STRING" id="446462.Amir_6358"/>
<dbReference type="Proteomes" id="UP000002213">
    <property type="component" value="Chromosome"/>
</dbReference>
<evidence type="ECO:0000256" key="3">
    <source>
        <dbReference type="ARBA" id="ARBA00023163"/>
    </source>
</evidence>
<dbReference type="HOGENOM" id="CLU_017584_10_3_11"/>
<keyword evidence="7" id="KW-1185">Reference proteome</keyword>
<organism evidence="6 7">
    <name type="scientific">Actinosynnema mirum (strain ATCC 29888 / DSM 43827 / JCM 3225 / NBRC 14064 / NCIMB 13271 / NRRL B-12336 / IMRU 3971 / 101)</name>
    <dbReference type="NCBI Taxonomy" id="446462"/>
    <lineage>
        <taxon>Bacteria</taxon>
        <taxon>Bacillati</taxon>
        <taxon>Actinomycetota</taxon>
        <taxon>Actinomycetes</taxon>
        <taxon>Pseudonocardiales</taxon>
        <taxon>Pseudonocardiaceae</taxon>
        <taxon>Actinosynnema</taxon>
    </lineage>
</organism>
<evidence type="ECO:0000313" key="7">
    <source>
        <dbReference type="Proteomes" id="UP000002213"/>
    </source>
</evidence>
<dbReference type="OrthoDB" id="3615556at2"/>
<evidence type="ECO:0000256" key="4">
    <source>
        <dbReference type="SAM" id="Coils"/>
    </source>
</evidence>
<dbReference type="EMBL" id="CP001630">
    <property type="protein sequence ID" value="ACU40159.1"/>
    <property type="molecule type" value="Genomic_DNA"/>
</dbReference>
<dbReference type="KEGG" id="ami:Amir_6358"/>
<keyword evidence="1" id="KW-0805">Transcription regulation</keyword>
<dbReference type="RefSeq" id="WP_015805042.1">
    <property type="nucleotide sequence ID" value="NC_013093.1"/>
</dbReference>
<evidence type="ECO:0000256" key="1">
    <source>
        <dbReference type="ARBA" id="ARBA00023015"/>
    </source>
</evidence>
<dbReference type="Pfam" id="PF00392">
    <property type="entry name" value="GntR"/>
    <property type="match status" value="1"/>
</dbReference>
<dbReference type="PRINTS" id="PR00035">
    <property type="entry name" value="HTHGNTR"/>
</dbReference>
<dbReference type="GO" id="GO:0003700">
    <property type="term" value="F:DNA-binding transcription factor activity"/>
    <property type="evidence" value="ECO:0007669"/>
    <property type="project" value="InterPro"/>
</dbReference>
<reference evidence="6 7" key="1">
    <citation type="journal article" date="2009" name="Stand. Genomic Sci.">
        <title>Complete genome sequence of Actinosynnema mirum type strain (101).</title>
        <authorList>
            <person name="Land M."/>
            <person name="Lapidus A."/>
            <person name="Mayilraj S."/>
            <person name="Chen F."/>
            <person name="Copeland A."/>
            <person name="Del Rio T.G."/>
            <person name="Nolan M."/>
            <person name="Lucas S."/>
            <person name="Tice H."/>
            <person name="Cheng J.F."/>
            <person name="Chertkov O."/>
            <person name="Bruce D."/>
            <person name="Goodwin L."/>
            <person name="Pitluck S."/>
            <person name="Rohde M."/>
            <person name="Goker M."/>
            <person name="Pati A."/>
            <person name="Ivanova N."/>
            <person name="Mavromatis K."/>
            <person name="Chen A."/>
            <person name="Palaniappan K."/>
            <person name="Hauser L."/>
            <person name="Chang Y.J."/>
            <person name="Jeffries C.C."/>
            <person name="Brettin T."/>
            <person name="Detter J.C."/>
            <person name="Han C."/>
            <person name="Chain P."/>
            <person name="Tindall B.J."/>
            <person name="Bristow J."/>
            <person name="Eisen J.A."/>
            <person name="Markowitz V."/>
            <person name="Hugenholtz P."/>
            <person name="Kyrpides N.C."/>
            <person name="Klenk H.P."/>
        </authorList>
    </citation>
    <scope>NUCLEOTIDE SEQUENCE [LARGE SCALE GENOMIC DNA]</scope>
    <source>
        <strain evidence="7">ATCC 29888 / DSM 43827 / JCM 3225 / NBRC 14064 / NCIMB 13271 / NRRL B-12336 / IMRU 3971 / 101</strain>
    </source>
</reference>
<sequence>MSTEAADSRPAYLRLADDLRRAIAAGDYKPGDQLPTMGELAKRAGIAVMTVREAIKMLTTEGLVISRQGKGVFVLRTPSAEEAPPAAADVLTTLHRLERAVDQIADRLAAVEERLDRADELPRRTAD</sequence>
<dbReference type="SUPFAM" id="SSF46785">
    <property type="entry name" value="Winged helix' DNA-binding domain"/>
    <property type="match status" value="1"/>
</dbReference>
<protein>
    <submittedName>
        <fullName evidence="6">Transcriptional regulator, GntR family</fullName>
    </submittedName>
</protein>
<feature type="domain" description="HTH gntR-type" evidence="5">
    <location>
        <begin position="9"/>
        <end position="77"/>
    </location>
</feature>